<dbReference type="PANTHER" id="PTHR24350">
    <property type="entry name" value="SERINE/THREONINE-PROTEIN KINASE IAL-RELATED"/>
    <property type="match status" value="1"/>
</dbReference>
<evidence type="ECO:0000256" key="3">
    <source>
        <dbReference type="ARBA" id="ARBA00022741"/>
    </source>
</evidence>
<feature type="domain" description="Protein kinase" evidence="10">
    <location>
        <begin position="142"/>
        <end position="424"/>
    </location>
</feature>
<feature type="region of interest" description="Disordered" evidence="9">
    <location>
        <begin position="1"/>
        <end position="30"/>
    </location>
</feature>
<evidence type="ECO:0000256" key="5">
    <source>
        <dbReference type="ARBA" id="ARBA00022840"/>
    </source>
</evidence>
<dbReference type="GO" id="GO:0005524">
    <property type="term" value="F:ATP binding"/>
    <property type="evidence" value="ECO:0007669"/>
    <property type="project" value="UniProtKB-KW"/>
</dbReference>
<feature type="binding site" evidence="7">
    <location>
        <position position="152"/>
    </location>
    <ligand>
        <name>ATP</name>
        <dbReference type="ChEBI" id="CHEBI:30616"/>
    </ligand>
</feature>
<dbReference type="SUPFAM" id="SSF56112">
    <property type="entry name" value="Protein kinase-like (PK-like)"/>
    <property type="match status" value="1"/>
</dbReference>
<evidence type="ECO:0000256" key="9">
    <source>
        <dbReference type="SAM" id="MobiDB-lite"/>
    </source>
</evidence>
<dbReference type="InterPro" id="IPR000719">
    <property type="entry name" value="Prot_kinase_dom"/>
</dbReference>
<reference evidence="11" key="1">
    <citation type="submission" date="2020-12" db="EMBL/GenBank/DDBJ databases">
        <authorList>
            <person name="Iha C."/>
        </authorList>
    </citation>
    <scope>NUCLEOTIDE SEQUENCE</scope>
</reference>
<keyword evidence="12" id="KW-1185">Reference proteome</keyword>
<feature type="binding site" evidence="7">
    <location>
        <position position="171"/>
    </location>
    <ligand>
        <name>ATP</name>
        <dbReference type="ChEBI" id="CHEBI:30616"/>
    </ligand>
</feature>
<feature type="active site" description="Proton acceptor" evidence="6">
    <location>
        <position position="266"/>
    </location>
</feature>
<dbReference type="EMBL" id="CAJHUC010000329">
    <property type="protein sequence ID" value="CAD7695294.1"/>
    <property type="molecule type" value="Genomic_DNA"/>
</dbReference>
<dbReference type="AlphaFoldDB" id="A0A8S1IKK8"/>
<gene>
    <name evidence="11" type="ORF">OSTQU699_LOCUS655</name>
</gene>
<feature type="binding site" evidence="7">
    <location>
        <position position="284"/>
    </location>
    <ligand>
        <name>ATP</name>
        <dbReference type="ChEBI" id="CHEBI:30616"/>
    </ligand>
</feature>
<name>A0A8S1IKK8_9CHLO</name>
<keyword evidence="2" id="KW-0808">Transferase</keyword>
<evidence type="ECO:0000256" key="8">
    <source>
        <dbReference type="PIRSR" id="PIRSR630616-3"/>
    </source>
</evidence>
<protein>
    <recommendedName>
        <fullName evidence="10">Protein kinase domain-containing protein</fullName>
    </recommendedName>
</protein>
<dbReference type="Proteomes" id="UP000708148">
    <property type="component" value="Unassembled WGS sequence"/>
</dbReference>
<evidence type="ECO:0000256" key="1">
    <source>
        <dbReference type="ARBA" id="ARBA00022527"/>
    </source>
</evidence>
<dbReference type="GO" id="GO:0004674">
    <property type="term" value="F:protein serine/threonine kinase activity"/>
    <property type="evidence" value="ECO:0007669"/>
    <property type="project" value="UniProtKB-KW"/>
</dbReference>
<feature type="cross-link" description="Glycyl lysine isopeptide (Lys-Gly) (interchain with G-Cter in SUMO2)" evidence="8">
    <location>
        <position position="268"/>
    </location>
</feature>
<dbReference type="Pfam" id="PF00069">
    <property type="entry name" value="Pkinase"/>
    <property type="match status" value="1"/>
</dbReference>
<dbReference type="Gene3D" id="1.10.510.10">
    <property type="entry name" value="Transferase(Phosphotransferase) domain 1"/>
    <property type="match status" value="1"/>
</dbReference>
<sequence>MPPWPRGEARLFPDASVPQAQPKHTGTPGGAAPAKMMLFWLRFFGYRRSARLGRGYHEDVGAASYKPRKSIMYDPETLYCDDGLAPLEDGIAAARRQSHRRPAIDLERGTRSLDLGPGPGVRMSVDSLSSRQSYMATPMSSYMNFYTIHRGRHAKIVRATQKYTGARVALKVFDKSNLTAGQREDIVKEVQILRLLKGDGIVDFDKKLEDDCTVTVALKECTGGTLMNRLAMSGGRMVEEACVRHVVKPLVAALAMLHSKKIVHRDLKPEHLLYDEHSRLHLVDFHSAAIIGKIPLTGREGTMAYMAPEVLTKPTPDEIFHDVLSNGISDSDLPSYDEKVDIWSMGVIIVEALTGRQPFVADTAEAMLRAQQQELQGSRFGGVLDLVRDQEFLSLEGQDFLSSIFRLNPGERPSAASLLSHPWLELLGSDDGDYQMA</sequence>
<dbReference type="OrthoDB" id="541276at2759"/>
<dbReference type="InterPro" id="IPR011009">
    <property type="entry name" value="Kinase-like_dom_sf"/>
</dbReference>
<evidence type="ECO:0000256" key="6">
    <source>
        <dbReference type="PIRSR" id="PIRSR630616-1"/>
    </source>
</evidence>
<evidence type="ECO:0000313" key="12">
    <source>
        <dbReference type="Proteomes" id="UP000708148"/>
    </source>
</evidence>
<evidence type="ECO:0000259" key="10">
    <source>
        <dbReference type="PROSITE" id="PS50011"/>
    </source>
</evidence>
<evidence type="ECO:0000256" key="4">
    <source>
        <dbReference type="ARBA" id="ARBA00022777"/>
    </source>
</evidence>
<evidence type="ECO:0000256" key="7">
    <source>
        <dbReference type="PIRSR" id="PIRSR630616-2"/>
    </source>
</evidence>
<organism evidence="11 12">
    <name type="scientific">Ostreobium quekettii</name>
    <dbReference type="NCBI Taxonomy" id="121088"/>
    <lineage>
        <taxon>Eukaryota</taxon>
        <taxon>Viridiplantae</taxon>
        <taxon>Chlorophyta</taxon>
        <taxon>core chlorophytes</taxon>
        <taxon>Ulvophyceae</taxon>
        <taxon>TCBD clade</taxon>
        <taxon>Bryopsidales</taxon>
        <taxon>Ostreobineae</taxon>
        <taxon>Ostreobiaceae</taxon>
        <taxon>Ostreobium</taxon>
    </lineage>
</organism>
<proteinExistence type="predicted"/>
<comment type="caution">
    <text evidence="11">The sequence shown here is derived from an EMBL/GenBank/DDBJ whole genome shotgun (WGS) entry which is preliminary data.</text>
</comment>
<dbReference type="InterPro" id="IPR030616">
    <property type="entry name" value="Aur-like"/>
</dbReference>
<keyword evidence="4" id="KW-0418">Kinase</keyword>
<keyword evidence="1" id="KW-0723">Serine/threonine-protein kinase</keyword>
<dbReference type="PROSITE" id="PS50011">
    <property type="entry name" value="PROTEIN_KINASE_DOM"/>
    <property type="match status" value="1"/>
</dbReference>
<evidence type="ECO:0000256" key="2">
    <source>
        <dbReference type="ARBA" id="ARBA00022679"/>
    </source>
</evidence>
<evidence type="ECO:0000313" key="11">
    <source>
        <dbReference type="EMBL" id="CAD7695294.1"/>
    </source>
</evidence>
<keyword evidence="5 7" id="KW-0067">ATP-binding</keyword>
<accession>A0A8S1IKK8</accession>
<keyword evidence="3 7" id="KW-0547">Nucleotide-binding</keyword>